<protein>
    <recommendedName>
        <fullName evidence="15">Microsomal glutathione S-transferase 1</fullName>
        <ecNumber evidence="5">2.5.1.18</ecNumber>
    </recommendedName>
</protein>
<dbReference type="AlphaFoldDB" id="A0A1L8EBU3"/>
<dbReference type="InterPro" id="IPR040162">
    <property type="entry name" value="MGST1-like"/>
</dbReference>
<keyword evidence="13 17" id="KW-0472">Membrane</keyword>
<name>A0A1L8EBU3_HAEIR</name>
<evidence type="ECO:0000256" key="14">
    <source>
        <dbReference type="ARBA" id="ARBA00038540"/>
    </source>
</evidence>
<comment type="subcellular location">
    <subcellularLocation>
        <location evidence="3">Endoplasmic reticulum membrane</location>
        <topology evidence="3">Multi-pass membrane protein</topology>
    </subcellularLocation>
    <subcellularLocation>
        <location evidence="2">Mitochondrion outer membrane</location>
    </subcellularLocation>
</comment>
<dbReference type="Gene3D" id="1.20.120.550">
    <property type="entry name" value="Membrane associated eicosanoid/glutathione metabolism-like domain"/>
    <property type="match status" value="1"/>
</dbReference>
<evidence type="ECO:0000256" key="13">
    <source>
        <dbReference type="ARBA" id="ARBA00023136"/>
    </source>
</evidence>
<reference evidence="18" key="1">
    <citation type="submission" date="2017-01" db="EMBL/GenBank/DDBJ databases">
        <title>An insight into the sialome and mialome of the horn fly, Haematobia irritans.</title>
        <authorList>
            <person name="Breijo M."/>
            <person name="Boiani M."/>
            <person name="Ures X."/>
            <person name="Rocha S."/>
            <person name="Sequeira M."/>
            <person name="Ribeiro J.M."/>
        </authorList>
    </citation>
    <scope>NUCLEOTIDE SEQUENCE</scope>
</reference>
<dbReference type="GO" id="GO:0005741">
    <property type="term" value="C:mitochondrial outer membrane"/>
    <property type="evidence" value="ECO:0007669"/>
    <property type="project" value="UniProtKB-SubCell"/>
</dbReference>
<keyword evidence="7 17" id="KW-0812">Transmembrane</keyword>
<dbReference type="PANTHER" id="PTHR10689:SF6">
    <property type="entry name" value="MICROSOMAL GLUTATHIONE S-TRANSFERASE 1"/>
    <property type="match status" value="1"/>
</dbReference>
<evidence type="ECO:0000256" key="17">
    <source>
        <dbReference type="SAM" id="Phobius"/>
    </source>
</evidence>
<evidence type="ECO:0000256" key="8">
    <source>
        <dbReference type="ARBA" id="ARBA00022787"/>
    </source>
</evidence>
<evidence type="ECO:0000256" key="9">
    <source>
        <dbReference type="ARBA" id="ARBA00022824"/>
    </source>
</evidence>
<evidence type="ECO:0000256" key="11">
    <source>
        <dbReference type="ARBA" id="ARBA00022990"/>
    </source>
</evidence>
<accession>A0A1L8EBU3</accession>
<evidence type="ECO:0000256" key="1">
    <source>
        <dbReference type="ARBA" id="ARBA00003701"/>
    </source>
</evidence>
<comment type="subunit">
    <text evidence="14">Homotrimer; The trimer binds only one molecule of glutathione.</text>
</comment>
<feature type="transmembrane region" description="Helical" evidence="17">
    <location>
        <begin position="20"/>
        <end position="39"/>
    </location>
</feature>
<keyword evidence="6 18" id="KW-0808">Transferase</keyword>
<evidence type="ECO:0000313" key="18">
    <source>
        <dbReference type="EMBL" id="JAV16217.1"/>
    </source>
</evidence>
<comment type="similarity">
    <text evidence="4">Belongs to the MAPEG family.</text>
</comment>
<keyword evidence="10 17" id="KW-1133">Transmembrane helix</keyword>
<comment type="catalytic activity">
    <reaction evidence="16">
        <text>RX + glutathione = an S-substituted glutathione + a halide anion + H(+)</text>
        <dbReference type="Rhea" id="RHEA:16437"/>
        <dbReference type="ChEBI" id="CHEBI:15378"/>
        <dbReference type="ChEBI" id="CHEBI:16042"/>
        <dbReference type="ChEBI" id="CHEBI:17792"/>
        <dbReference type="ChEBI" id="CHEBI:57925"/>
        <dbReference type="ChEBI" id="CHEBI:90779"/>
        <dbReference type="EC" id="2.5.1.18"/>
    </reaction>
    <physiologicalReaction direction="left-to-right" evidence="16">
        <dbReference type="Rhea" id="RHEA:16438"/>
    </physiologicalReaction>
</comment>
<keyword evidence="11" id="KW-0007">Acetylation</keyword>
<evidence type="ECO:0000256" key="15">
    <source>
        <dbReference type="ARBA" id="ARBA00039397"/>
    </source>
</evidence>
<evidence type="ECO:0000256" key="10">
    <source>
        <dbReference type="ARBA" id="ARBA00022989"/>
    </source>
</evidence>
<feature type="transmembrane region" description="Helical" evidence="17">
    <location>
        <begin position="131"/>
        <end position="151"/>
    </location>
</feature>
<evidence type="ECO:0000256" key="2">
    <source>
        <dbReference type="ARBA" id="ARBA00004294"/>
    </source>
</evidence>
<organism evidence="18">
    <name type="scientific">Haematobia irritans</name>
    <name type="common">Horn fly</name>
    <name type="synonym">Conops irritans</name>
    <dbReference type="NCBI Taxonomy" id="7368"/>
    <lineage>
        <taxon>Eukaryota</taxon>
        <taxon>Metazoa</taxon>
        <taxon>Ecdysozoa</taxon>
        <taxon>Arthropoda</taxon>
        <taxon>Hexapoda</taxon>
        <taxon>Insecta</taxon>
        <taxon>Pterygota</taxon>
        <taxon>Neoptera</taxon>
        <taxon>Endopterygota</taxon>
        <taxon>Diptera</taxon>
        <taxon>Brachycera</taxon>
        <taxon>Muscomorpha</taxon>
        <taxon>Muscoidea</taxon>
        <taxon>Muscidae</taxon>
        <taxon>Haematobia</taxon>
    </lineage>
</organism>
<evidence type="ECO:0000256" key="4">
    <source>
        <dbReference type="ARBA" id="ARBA00010459"/>
    </source>
</evidence>
<evidence type="ECO:0000256" key="16">
    <source>
        <dbReference type="ARBA" id="ARBA00049385"/>
    </source>
</evidence>
<dbReference type="PANTHER" id="PTHR10689">
    <property type="entry name" value="MICROSOMAL GLUTATHIONE S-TRANSFERASE 1"/>
    <property type="match status" value="1"/>
</dbReference>
<dbReference type="EMBL" id="GFDG01002582">
    <property type="protein sequence ID" value="JAV16217.1"/>
    <property type="molecule type" value="Transcribed_RNA"/>
</dbReference>
<sequence>MAKNVMDLLNLNNDVFRAYLFWSGVLVLKMLIMSMLTGLQRFRTKTFANPEDCLSKKDKVTYDNPNVERVRRAHLNDMENILPFFITGLLYVLTNPSAFLAINLFRLVAVARILHTIVYAVVVIPQPARALSFFAAYFATAYMAFQVVMYAL</sequence>
<evidence type="ECO:0000256" key="3">
    <source>
        <dbReference type="ARBA" id="ARBA00004477"/>
    </source>
</evidence>
<dbReference type="GO" id="GO:0005789">
    <property type="term" value="C:endoplasmic reticulum membrane"/>
    <property type="evidence" value="ECO:0007669"/>
    <property type="project" value="UniProtKB-SubCell"/>
</dbReference>
<keyword evidence="12" id="KW-0496">Mitochondrion</keyword>
<evidence type="ECO:0000256" key="5">
    <source>
        <dbReference type="ARBA" id="ARBA00012452"/>
    </source>
</evidence>
<dbReference type="InterPro" id="IPR023352">
    <property type="entry name" value="MAPEG-like_dom_sf"/>
</dbReference>
<dbReference type="FunFam" id="1.20.120.550:FF:000002">
    <property type="entry name" value="Microsomal glutathione S-transferase 1"/>
    <property type="match status" value="1"/>
</dbReference>
<dbReference type="InterPro" id="IPR001129">
    <property type="entry name" value="Membr-assoc_MAPEG"/>
</dbReference>
<keyword evidence="9" id="KW-0256">Endoplasmic reticulum</keyword>
<feature type="transmembrane region" description="Helical" evidence="17">
    <location>
        <begin position="81"/>
        <end position="98"/>
    </location>
</feature>
<dbReference type="GO" id="GO:0004364">
    <property type="term" value="F:glutathione transferase activity"/>
    <property type="evidence" value="ECO:0007669"/>
    <property type="project" value="UniProtKB-EC"/>
</dbReference>
<dbReference type="SUPFAM" id="SSF161084">
    <property type="entry name" value="MAPEG domain-like"/>
    <property type="match status" value="1"/>
</dbReference>
<dbReference type="EC" id="2.5.1.18" evidence="5"/>
<dbReference type="Pfam" id="PF01124">
    <property type="entry name" value="MAPEG"/>
    <property type="match status" value="1"/>
</dbReference>
<feature type="transmembrane region" description="Helical" evidence="17">
    <location>
        <begin position="104"/>
        <end position="124"/>
    </location>
</feature>
<evidence type="ECO:0000256" key="6">
    <source>
        <dbReference type="ARBA" id="ARBA00022679"/>
    </source>
</evidence>
<keyword evidence="8" id="KW-1000">Mitochondrion outer membrane</keyword>
<evidence type="ECO:0000256" key="12">
    <source>
        <dbReference type="ARBA" id="ARBA00023128"/>
    </source>
</evidence>
<comment type="function">
    <text evidence="1">Conjugation of reduced glutathione to a wide number of exogenous and endogenous hydrophobic electrophiles.</text>
</comment>
<evidence type="ECO:0000256" key="7">
    <source>
        <dbReference type="ARBA" id="ARBA00022692"/>
    </source>
</evidence>
<proteinExistence type="inferred from homology"/>